<dbReference type="Proteomes" id="UP000051386">
    <property type="component" value="Unassembled WGS sequence"/>
</dbReference>
<keyword evidence="3" id="KW-1185">Reference proteome</keyword>
<dbReference type="RefSeq" id="WP_057508930.1">
    <property type="nucleotide sequence ID" value="NZ_JANUEG010000008.1"/>
</dbReference>
<dbReference type="SUPFAM" id="SSF55811">
    <property type="entry name" value="Nudix"/>
    <property type="match status" value="1"/>
</dbReference>
<dbReference type="InterPro" id="IPR000086">
    <property type="entry name" value="NUDIX_hydrolase_dom"/>
</dbReference>
<dbReference type="Gene3D" id="3.90.79.10">
    <property type="entry name" value="Nucleoside Triphosphate Pyrophosphohydrolase"/>
    <property type="match status" value="1"/>
</dbReference>
<dbReference type="InterPro" id="IPR015797">
    <property type="entry name" value="NUDIX_hydrolase-like_dom_sf"/>
</dbReference>
<protein>
    <submittedName>
        <fullName evidence="2">NUDIX hydrolase</fullName>
    </submittedName>
</protein>
<evidence type="ECO:0000313" key="2">
    <source>
        <dbReference type="EMBL" id="KRG73118.1"/>
    </source>
</evidence>
<dbReference type="CDD" id="cd03674">
    <property type="entry name" value="NUDIX_Hydrolase"/>
    <property type="match status" value="1"/>
</dbReference>
<feature type="domain" description="Nudix hydrolase" evidence="1">
    <location>
        <begin position="53"/>
        <end position="188"/>
    </location>
</feature>
<reference evidence="2 3" key="1">
    <citation type="submission" date="2015-05" db="EMBL/GenBank/DDBJ databases">
        <title>Genome sequencing and analysis of members of genus Stenotrophomonas.</title>
        <authorList>
            <person name="Patil P.P."/>
            <person name="Midha S."/>
            <person name="Patil P.B."/>
        </authorList>
    </citation>
    <scope>NUCLEOTIDE SEQUENCE [LARGE SCALE GENOMIC DNA]</scope>
    <source>
        <strain evidence="2 3">DSM 21508</strain>
    </source>
</reference>
<dbReference type="EMBL" id="LDJK01000056">
    <property type="protein sequence ID" value="KRG73118.1"/>
    <property type="molecule type" value="Genomic_DNA"/>
</dbReference>
<dbReference type="PROSITE" id="PS51462">
    <property type="entry name" value="NUDIX"/>
    <property type="match status" value="1"/>
</dbReference>
<comment type="caution">
    <text evidence="2">The sequence shown here is derived from an EMBL/GenBank/DDBJ whole genome shotgun (WGS) entry which is preliminary data.</text>
</comment>
<organism evidence="2 3">
    <name type="scientific">Stenotrophomonas chelatiphaga</name>
    <dbReference type="NCBI Taxonomy" id="517011"/>
    <lineage>
        <taxon>Bacteria</taxon>
        <taxon>Pseudomonadati</taxon>
        <taxon>Pseudomonadota</taxon>
        <taxon>Gammaproteobacteria</taxon>
        <taxon>Lysobacterales</taxon>
        <taxon>Lysobacteraceae</taxon>
        <taxon>Stenotrophomonas</taxon>
    </lineage>
</organism>
<dbReference type="GO" id="GO:0016787">
    <property type="term" value="F:hydrolase activity"/>
    <property type="evidence" value="ECO:0007669"/>
    <property type="project" value="UniProtKB-KW"/>
</dbReference>
<sequence length="198" mass="22280">MSETVATLALLDDPLRELLRQHALEVPVQGTLADEFSTLLDDPLNPFLRERLEGHFTGSAWLVSADGQRILLTHHRKLDRWLQLGGHADGDRDLARVALNEAEEESGLSGLSLDDPAIFDLDKHWIPERHEVPGHWHYDVRFVIRAGASEAFAISEESLALAWRDIAQLAADPQADASLQRMARRWLGSDGRWPSSRR</sequence>
<evidence type="ECO:0000259" key="1">
    <source>
        <dbReference type="PROSITE" id="PS51462"/>
    </source>
</evidence>
<evidence type="ECO:0000313" key="3">
    <source>
        <dbReference type="Proteomes" id="UP000051386"/>
    </source>
</evidence>
<keyword evidence="2" id="KW-0378">Hydrolase</keyword>
<accession>A0A0R0D448</accession>
<dbReference type="PATRIC" id="fig|517011.3.peg.2383"/>
<dbReference type="AlphaFoldDB" id="A0A0R0D448"/>
<proteinExistence type="predicted"/>
<name>A0A0R0D448_9GAMM</name>
<gene>
    <name evidence="2" type="ORF">ABB28_12395</name>
</gene>